<feature type="domain" description="DUF2520" evidence="2">
    <location>
        <begin position="136"/>
        <end position="263"/>
    </location>
</feature>
<dbReference type="RefSeq" id="WP_102245726.1">
    <property type="nucleotide sequence ID" value="NZ_CP025682.1"/>
</dbReference>
<evidence type="ECO:0000259" key="1">
    <source>
        <dbReference type="Pfam" id="PF10727"/>
    </source>
</evidence>
<dbReference type="InterPro" id="IPR037108">
    <property type="entry name" value="TM1727-like_C_sf"/>
</dbReference>
<keyword evidence="4" id="KW-1185">Reference proteome</keyword>
<dbReference type="InterPro" id="IPR008927">
    <property type="entry name" value="6-PGluconate_DH-like_C_sf"/>
</dbReference>
<dbReference type="EMBL" id="CP025682">
    <property type="protein sequence ID" value="AUN93652.1"/>
    <property type="molecule type" value="Genomic_DNA"/>
</dbReference>
<dbReference type="KEGG" id="atw:C0099_01100"/>
<dbReference type="AlphaFoldDB" id="A0A2I6S301"/>
<organism evidence="3 4">
    <name type="scientific">Pseudazoarcus pumilus</name>
    <dbReference type="NCBI Taxonomy" id="2067960"/>
    <lineage>
        <taxon>Bacteria</taxon>
        <taxon>Pseudomonadati</taxon>
        <taxon>Pseudomonadota</taxon>
        <taxon>Betaproteobacteria</taxon>
        <taxon>Rhodocyclales</taxon>
        <taxon>Zoogloeaceae</taxon>
        <taxon>Pseudazoarcus</taxon>
    </lineage>
</organism>
<feature type="domain" description="Putative oxidoreductase/dehydrogenase Rossmann-like" evidence="1">
    <location>
        <begin position="5"/>
        <end position="119"/>
    </location>
</feature>
<dbReference type="PANTHER" id="PTHR40459:SF1">
    <property type="entry name" value="CONSERVED HYPOTHETICAL ALANINE AND LEUCINE RICH PROTEIN"/>
    <property type="match status" value="1"/>
</dbReference>
<name>A0A2I6S301_9RHOO</name>
<dbReference type="Pfam" id="PF10727">
    <property type="entry name" value="Rossmann-like"/>
    <property type="match status" value="1"/>
</dbReference>
<dbReference type="SUPFAM" id="SSF48179">
    <property type="entry name" value="6-phosphogluconate dehydrogenase C-terminal domain-like"/>
    <property type="match status" value="1"/>
</dbReference>
<protein>
    <submittedName>
        <fullName evidence="3">DUF2520 domain-containing protein</fullName>
    </submittedName>
</protein>
<gene>
    <name evidence="3" type="ORF">C0099_01100</name>
</gene>
<dbReference type="InterPro" id="IPR036291">
    <property type="entry name" value="NAD(P)-bd_dom_sf"/>
</dbReference>
<evidence type="ECO:0000259" key="2">
    <source>
        <dbReference type="Pfam" id="PF10728"/>
    </source>
</evidence>
<dbReference type="InterPro" id="IPR019665">
    <property type="entry name" value="OxRdtase/DH_put_Rossmann_dom"/>
</dbReference>
<dbReference type="Gene3D" id="3.40.50.720">
    <property type="entry name" value="NAD(P)-binding Rossmann-like Domain"/>
    <property type="match status" value="1"/>
</dbReference>
<dbReference type="SUPFAM" id="SSF51735">
    <property type="entry name" value="NAD(P)-binding Rossmann-fold domains"/>
    <property type="match status" value="1"/>
</dbReference>
<proteinExistence type="predicted"/>
<sequence>MGELNIVGCGRAARTLARLWAAAGTLTIGDVLTRSPASAAEAVAFIGEGHAAASFDDMRPAALWLLGVPDRDIAACAQALAESARVRPGDGVFHLSGFTPSAALAPLAARGARIASVHPVMSFADPGIAITRFAGTPCGVEGDAGLAAELDHLFVAIGGTPFALDGERKPLYHAGSVFASNFLVVILDAASRAYVDAGVPPETADAMLAAISRGALENVLALGGPHALTGPAARGDREVVALQQGVVSAWDADAGRAYDALSALAFALAARRDATESGAQ</sequence>
<dbReference type="PANTHER" id="PTHR40459">
    <property type="entry name" value="CONSERVED HYPOTHETICAL ALANINE AND LEUCINE RICH PROTEIN"/>
    <property type="match status" value="1"/>
</dbReference>
<reference evidence="3 4" key="1">
    <citation type="submission" date="2018-01" db="EMBL/GenBank/DDBJ databases">
        <authorList>
            <person name="Fu G.-Y."/>
        </authorList>
    </citation>
    <scope>NUCLEOTIDE SEQUENCE [LARGE SCALE GENOMIC DNA]</scope>
    <source>
        <strain evidence="3 4">SY39</strain>
    </source>
</reference>
<dbReference type="Proteomes" id="UP000242205">
    <property type="component" value="Chromosome"/>
</dbReference>
<dbReference type="InterPro" id="IPR018931">
    <property type="entry name" value="DUF2520"/>
</dbReference>
<dbReference type="OrthoDB" id="8650434at2"/>
<dbReference type="Pfam" id="PF10728">
    <property type="entry name" value="DUF2520"/>
    <property type="match status" value="1"/>
</dbReference>
<dbReference type="Gene3D" id="1.10.1040.20">
    <property type="entry name" value="ProC-like, C-terminal domain"/>
    <property type="match status" value="1"/>
</dbReference>
<evidence type="ECO:0000313" key="3">
    <source>
        <dbReference type="EMBL" id="AUN93652.1"/>
    </source>
</evidence>
<accession>A0A2I6S301</accession>
<evidence type="ECO:0000313" key="4">
    <source>
        <dbReference type="Proteomes" id="UP000242205"/>
    </source>
</evidence>